<name>A0A6P8QEP4_GEOSA</name>
<evidence type="ECO:0000313" key="3">
    <source>
        <dbReference type="RefSeq" id="XP_033785768.1"/>
    </source>
</evidence>
<dbReference type="PANTHER" id="PTHR15299">
    <property type="entry name" value="HERV-H LTR-ASSOCIATING PROTEIN 1"/>
    <property type="match status" value="1"/>
</dbReference>
<dbReference type="InterPro" id="IPR037643">
    <property type="entry name" value="HHLA1"/>
</dbReference>
<dbReference type="KEGG" id="gsh:117353673"/>
<dbReference type="RefSeq" id="XP_033785768.1">
    <property type="nucleotide sequence ID" value="XM_033929877.1"/>
</dbReference>
<reference evidence="3" key="1">
    <citation type="submission" date="2025-08" db="UniProtKB">
        <authorList>
            <consortium name="RefSeq"/>
        </authorList>
    </citation>
    <scope>IDENTIFICATION</scope>
</reference>
<evidence type="ECO:0000313" key="2">
    <source>
        <dbReference type="Proteomes" id="UP000515159"/>
    </source>
</evidence>
<keyword evidence="2" id="KW-1185">Reference proteome</keyword>
<evidence type="ECO:0000256" key="1">
    <source>
        <dbReference type="SAM" id="MobiDB-lite"/>
    </source>
</evidence>
<dbReference type="GeneID" id="117353673"/>
<dbReference type="OrthoDB" id="9902153at2759"/>
<organism evidence="2 3">
    <name type="scientific">Geotrypetes seraphini</name>
    <name type="common">Gaboon caecilian</name>
    <name type="synonym">Caecilia seraphini</name>
    <dbReference type="NCBI Taxonomy" id="260995"/>
    <lineage>
        <taxon>Eukaryota</taxon>
        <taxon>Metazoa</taxon>
        <taxon>Chordata</taxon>
        <taxon>Craniata</taxon>
        <taxon>Vertebrata</taxon>
        <taxon>Euteleostomi</taxon>
        <taxon>Amphibia</taxon>
        <taxon>Gymnophiona</taxon>
        <taxon>Geotrypetes</taxon>
    </lineage>
</organism>
<accession>A0A6P8QEP4</accession>
<feature type="region of interest" description="Disordered" evidence="1">
    <location>
        <begin position="274"/>
        <end position="300"/>
    </location>
</feature>
<protein>
    <submittedName>
        <fullName evidence="3">HERV-H LTR-associating protein 1</fullName>
    </submittedName>
</protein>
<dbReference type="AlphaFoldDB" id="A0A6P8QEP4"/>
<dbReference type="CTD" id="10086"/>
<proteinExistence type="predicted"/>
<dbReference type="PANTHER" id="PTHR15299:SF3">
    <property type="entry name" value="HERV-H LTR-ASSOCIATING PROTEIN 1"/>
    <property type="match status" value="1"/>
</dbReference>
<dbReference type="InParanoid" id="A0A6P8QEP4"/>
<dbReference type="Proteomes" id="UP000515159">
    <property type="component" value="Chromosome 2"/>
</dbReference>
<gene>
    <name evidence="3" type="primary">HHLA1</name>
</gene>
<sequence length="482" mass="53175">MSFTASSIKEVKNREKRIAVLAATELPAASIDLSEFNLTELVNGMFTKALNGTKKFFSLLSVTSYSSYAFHKVSILIYNISNLKNVDPGKFPMRYCYCLNNRTNDLTDFTALLLDIIGNSTSYLKEIFKSTSIVSVSQSNETDCIYLCVLTGRTGRNLSDLWELTKTSPVINYTFSGTASTPVATRIPSWAKPPAPDGQEISSMNIHPGGLVVASKENASTSSVFLWAQGRPSHGNGVHSMGIGSWAIGIASKGREISFTKLPLWAQGIASDGREIPSSRTTSLPKTIAQKGDDGFYRTSPSWTLERHKIDSPGSPTRTQGANLEEHELYSVGGPSWTQAVDPQGFEITSSRMPTALTEPDTPLKTEPSWALSSVKVHDSSSGTHVASRCSQANFKEIAVTSPSLMAIIQNINPCVMELCRFFQQCLCVSQRGYARNETIRYCIQYYSWYLNHATYICQRVKRIPYTYTLKQKCLANICKSI</sequence>